<evidence type="ECO:0000256" key="2">
    <source>
        <dbReference type="ARBA" id="ARBA00022475"/>
    </source>
</evidence>
<reference evidence="8" key="1">
    <citation type="journal article" date="2019" name="Int. J. Syst. Evol. Microbiol.">
        <title>The Global Catalogue of Microorganisms (GCM) 10K type strain sequencing project: providing services to taxonomists for standard genome sequencing and annotation.</title>
        <authorList>
            <consortium name="The Broad Institute Genomics Platform"/>
            <consortium name="The Broad Institute Genome Sequencing Center for Infectious Disease"/>
            <person name="Wu L."/>
            <person name="Ma J."/>
        </authorList>
    </citation>
    <scope>NUCLEOTIDE SEQUENCE [LARGE SCALE GENOMIC DNA]</scope>
    <source>
        <strain evidence="8">CGMCC 4.7132</strain>
    </source>
</reference>
<accession>A0ABV9CF91</accession>
<dbReference type="RefSeq" id="WP_380840490.1">
    <property type="nucleotide sequence ID" value="NZ_JBHSFP010000007.1"/>
</dbReference>
<evidence type="ECO:0000313" key="7">
    <source>
        <dbReference type="EMBL" id="MFC4531821.1"/>
    </source>
</evidence>
<evidence type="ECO:0000256" key="5">
    <source>
        <dbReference type="ARBA" id="ARBA00023136"/>
    </source>
</evidence>
<dbReference type="PANTHER" id="PTHR30213:SF0">
    <property type="entry name" value="UPF0761 MEMBRANE PROTEIN YIHY"/>
    <property type="match status" value="1"/>
</dbReference>
<dbReference type="InterPro" id="IPR017039">
    <property type="entry name" value="Virul_fac_BrkB"/>
</dbReference>
<feature type="transmembrane region" description="Helical" evidence="6">
    <location>
        <begin position="264"/>
        <end position="288"/>
    </location>
</feature>
<feature type="transmembrane region" description="Helical" evidence="6">
    <location>
        <begin position="192"/>
        <end position="213"/>
    </location>
</feature>
<keyword evidence="3 6" id="KW-0812">Transmembrane</keyword>
<comment type="caution">
    <text evidence="7">The sequence shown here is derived from an EMBL/GenBank/DDBJ whole genome shotgun (WGS) entry which is preliminary data.</text>
</comment>
<sequence>MTSTDAPTRSTGPSRRATRWRLVRAKAKRNAAAGLSAVRGSRTWGRGARTRAALRDSRLWGLVRATTVAGFNFRVTGLAGEAAFFALLSLPPFVLGLIGMLGHMSGVLGPGTVAETRGWVLKQSQLLFTGNTVERVVRPLLDDVLRGGQVSLISVGFLLALWSGSRALFVYVDLISIAYGLGETRGIIRTRILSFGLYLAALLIGLIVIPVLVIGPTILSNALPQYSGLVGILYWPVVVIGSVLVLTLLYHVSVPVRTRWWREVPGALLALLIWIACAAVLREVLAAWFSPLSIYGSLAAPIAVLLWLYITALAVLIGATLNAEVDRLWPGGGHGRNGESAIV</sequence>
<evidence type="ECO:0000256" key="6">
    <source>
        <dbReference type="SAM" id="Phobius"/>
    </source>
</evidence>
<dbReference type="Proteomes" id="UP001596004">
    <property type="component" value="Unassembled WGS sequence"/>
</dbReference>
<evidence type="ECO:0000256" key="3">
    <source>
        <dbReference type="ARBA" id="ARBA00022692"/>
    </source>
</evidence>
<gene>
    <name evidence="7" type="ORF">ACFO60_13680</name>
</gene>
<keyword evidence="4 6" id="KW-1133">Transmembrane helix</keyword>
<dbReference type="Pfam" id="PF03631">
    <property type="entry name" value="Virul_fac_BrkB"/>
    <property type="match status" value="1"/>
</dbReference>
<evidence type="ECO:0000256" key="4">
    <source>
        <dbReference type="ARBA" id="ARBA00022989"/>
    </source>
</evidence>
<organism evidence="7 8">
    <name type="scientific">Sphaerisporangium dianthi</name>
    <dbReference type="NCBI Taxonomy" id="1436120"/>
    <lineage>
        <taxon>Bacteria</taxon>
        <taxon>Bacillati</taxon>
        <taxon>Actinomycetota</taxon>
        <taxon>Actinomycetes</taxon>
        <taxon>Streptosporangiales</taxon>
        <taxon>Streptosporangiaceae</taxon>
        <taxon>Sphaerisporangium</taxon>
    </lineage>
</organism>
<feature type="transmembrane region" description="Helical" evidence="6">
    <location>
        <begin position="82"/>
        <end position="102"/>
    </location>
</feature>
<evidence type="ECO:0000256" key="1">
    <source>
        <dbReference type="ARBA" id="ARBA00004651"/>
    </source>
</evidence>
<dbReference type="PIRSF" id="PIRSF035875">
    <property type="entry name" value="RNase_BN"/>
    <property type="match status" value="1"/>
</dbReference>
<keyword evidence="8" id="KW-1185">Reference proteome</keyword>
<feature type="transmembrane region" description="Helical" evidence="6">
    <location>
        <begin position="233"/>
        <end position="252"/>
    </location>
</feature>
<keyword evidence="5 6" id="KW-0472">Membrane</keyword>
<evidence type="ECO:0000313" key="8">
    <source>
        <dbReference type="Proteomes" id="UP001596004"/>
    </source>
</evidence>
<dbReference type="EMBL" id="JBHSFP010000007">
    <property type="protein sequence ID" value="MFC4531821.1"/>
    <property type="molecule type" value="Genomic_DNA"/>
</dbReference>
<proteinExistence type="predicted"/>
<name>A0ABV9CF91_9ACTN</name>
<protein>
    <submittedName>
        <fullName evidence="7">YihY/virulence factor BrkB family protein</fullName>
    </submittedName>
</protein>
<feature type="transmembrane region" description="Helical" evidence="6">
    <location>
        <begin position="294"/>
        <end position="319"/>
    </location>
</feature>
<comment type="subcellular location">
    <subcellularLocation>
        <location evidence="1">Cell membrane</location>
        <topology evidence="1">Multi-pass membrane protein</topology>
    </subcellularLocation>
</comment>
<feature type="transmembrane region" description="Helical" evidence="6">
    <location>
        <begin position="150"/>
        <end position="172"/>
    </location>
</feature>
<dbReference type="PANTHER" id="PTHR30213">
    <property type="entry name" value="INNER MEMBRANE PROTEIN YHJD"/>
    <property type="match status" value="1"/>
</dbReference>
<keyword evidence="2" id="KW-1003">Cell membrane</keyword>